<dbReference type="EMBL" id="JAGSHT010000020">
    <property type="protein sequence ID" value="MBZ2198471.1"/>
    <property type="molecule type" value="Genomic_DNA"/>
</dbReference>
<keyword evidence="3" id="KW-1003">Cell membrane</keyword>
<keyword evidence="5 8" id="KW-1133">Transmembrane helix</keyword>
<evidence type="ECO:0000313" key="10">
    <source>
        <dbReference type="EMBL" id="MBZ2198471.1"/>
    </source>
</evidence>
<feature type="transmembrane region" description="Helical" evidence="8">
    <location>
        <begin position="197"/>
        <end position="220"/>
    </location>
</feature>
<keyword evidence="2" id="KW-0813">Transport</keyword>
<dbReference type="PANTHER" id="PTHR23513">
    <property type="entry name" value="INTEGRAL MEMBRANE EFFLUX PROTEIN-RELATED"/>
    <property type="match status" value="1"/>
</dbReference>
<evidence type="ECO:0000256" key="5">
    <source>
        <dbReference type="ARBA" id="ARBA00022989"/>
    </source>
</evidence>
<evidence type="ECO:0000313" key="11">
    <source>
        <dbReference type="Proteomes" id="UP000826651"/>
    </source>
</evidence>
<feature type="transmembrane region" description="Helical" evidence="8">
    <location>
        <begin position="339"/>
        <end position="356"/>
    </location>
</feature>
<evidence type="ECO:0000256" key="7">
    <source>
        <dbReference type="SAM" id="MobiDB-lite"/>
    </source>
</evidence>
<feature type="region of interest" description="Disordered" evidence="7">
    <location>
        <begin position="529"/>
        <end position="625"/>
    </location>
</feature>
<evidence type="ECO:0000256" key="1">
    <source>
        <dbReference type="ARBA" id="ARBA00004651"/>
    </source>
</evidence>
<comment type="subcellular location">
    <subcellularLocation>
        <location evidence="1">Cell membrane</location>
        <topology evidence="1">Multi-pass membrane protein</topology>
    </subcellularLocation>
</comment>
<feature type="transmembrane region" description="Helical" evidence="8">
    <location>
        <begin position="277"/>
        <end position="301"/>
    </location>
</feature>
<sequence length="625" mass="66235">MLAAPPRCPRCRLDTRRSVRLRLTYSRTSLRTSVPSARLTRLPSPLALRPLRSPAAGSGILDALRVRNYRFYVSSQVLTSTCGWAARVAQDWLVLELSGSAALVGLTVALQFAPMLLFGLFGGVIADRYNRQRILTVTQTLFGTFTLVVGILTLLGVVEVWHVLASALLGGMAIVVDNPARQAFIHEIAGPKLLRRAISLNTSVFQLGALIGPAFAAALIALVGNGWAFVANAIACWVAALLIFRMRRSEMHLAPVVARAKGQLREGLAHVRSKPEILWACVLVGFVAITGVNMATVLAQYANEVVGAGASGYGLLTSTLAAGACTGAIFAGRARTLRLRTLVGGAAALGVLLLVASVLSVFWLFLVALFGVGLSCLLYLTRSNTLVQTSADPAMRGRVLSLYVLINMGAQAFSGLLIGWVAEHYGAHAGLAACAVGPLLGVAVVGTILARRGDLKPVLRLRDRPGRGFVYVVPRTHGAAMPVVPVATPEVALEVVPTRTDESVEAMPAPRPTAEEQSVVLVAERGAHVETKPGPDPSAPAPAEDPVERASVTDPVPMLESEVKSLADRSVRADVAEVDPAPQSDPAPQPDSEHVTDPEPYPDLVLLDEPAHVRGSRRKRVPATL</sequence>
<dbReference type="Proteomes" id="UP000826651">
    <property type="component" value="Unassembled WGS sequence"/>
</dbReference>
<dbReference type="PROSITE" id="PS50850">
    <property type="entry name" value="MFS"/>
    <property type="match status" value="1"/>
</dbReference>
<comment type="caution">
    <text evidence="10">The sequence shown here is derived from an EMBL/GenBank/DDBJ whole genome shotgun (WGS) entry which is preliminary data.</text>
</comment>
<gene>
    <name evidence="10" type="ORF">KCQ71_20130</name>
</gene>
<dbReference type="PANTHER" id="PTHR23513:SF11">
    <property type="entry name" value="STAPHYLOFERRIN A TRANSPORTER"/>
    <property type="match status" value="1"/>
</dbReference>
<evidence type="ECO:0000259" key="9">
    <source>
        <dbReference type="PROSITE" id="PS50850"/>
    </source>
</evidence>
<feature type="transmembrane region" description="Helical" evidence="8">
    <location>
        <begin position="428"/>
        <end position="450"/>
    </location>
</feature>
<feature type="transmembrane region" description="Helical" evidence="8">
    <location>
        <begin position="226"/>
        <end position="244"/>
    </location>
</feature>
<reference evidence="10 11" key="1">
    <citation type="submission" date="2021-04" db="EMBL/GenBank/DDBJ databases">
        <title>Ruania sp. nov., isolated from sandy soil of mangrove forest.</title>
        <authorList>
            <person name="Ge X."/>
            <person name="Huang R."/>
            <person name="Liu W."/>
        </authorList>
    </citation>
    <scope>NUCLEOTIDE SEQUENCE [LARGE SCALE GENOMIC DNA]</scope>
    <source>
        <strain evidence="10 11">N2-46</strain>
    </source>
</reference>
<proteinExistence type="predicted"/>
<keyword evidence="4 8" id="KW-0812">Transmembrane</keyword>
<feature type="domain" description="Major facilitator superfamily (MFS) profile" evidence="9">
    <location>
        <begin position="60"/>
        <end position="453"/>
    </location>
</feature>
<feature type="transmembrane region" description="Helical" evidence="8">
    <location>
        <begin position="362"/>
        <end position="380"/>
    </location>
</feature>
<feature type="compositionally biased region" description="Basic and acidic residues" evidence="7">
    <location>
        <begin position="561"/>
        <end position="575"/>
    </location>
</feature>
<evidence type="ECO:0000256" key="2">
    <source>
        <dbReference type="ARBA" id="ARBA00022448"/>
    </source>
</evidence>
<protein>
    <submittedName>
        <fullName evidence="10">MFS transporter</fullName>
    </submittedName>
</protein>
<keyword evidence="11" id="KW-1185">Reference proteome</keyword>
<dbReference type="Gene3D" id="1.20.1250.20">
    <property type="entry name" value="MFS general substrate transporter like domains"/>
    <property type="match status" value="1"/>
</dbReference>
<evidence type="ECO:0000256" key="4">
    <source>
        <dbReference type="ARBA" id="ARBA00022692"/>
    </source>
</evidence>
<feature type="transmembrane region" description="Helical" evidence="8">
    <location>
        <begin position="400"/>
        <end position="422"/>
    </location>
</feature>
<evidence type="ECO:0000256" key="3">
    <source>
        <dbReference type="ARBA" id="ARBA00022475"/>
    </source>
</evidence>
<feature type="transmembrane region" description="Helical" evidence="8">
    <location>
        <begin position="101"/>
        <end position="122"/>
    </location>
</feature>
<organism evidence="10 11">
    <name type="scientific">Occultella gossypii</name>
    <dbReference type="NCBI Taxonomy" id="2800820"/>
    <lineage>
        <taxon>Bacteria</taxon>
        <taxon>Bacillati</taxon>
        <taxon>Actinomycetota</taxon>
        <taxon>Actinomycetes</taxon>
        <taxon>Micrococcales</taxon>
        <taxon>Ruaniaceae</taxon>
        <taxon>Occultella</taxon>
    </lineage>
</organism>
<name>A0ABS7SDP1_9MICO</name>
<keyword evidence="6 8" id="KW-0472">Membrane</keyword>
<evidence type="ECO:0000256" key="8">
    <source>
        <dbReference type="SAM" id="Phobius"/>
    </source>
</evidence>
<evidence type="ECO:0000256" key="6">
    <source>
        <dbReference type="ARBA" id="ARBA00023136"/>
    </source>
</evidence>
<accession>A0ABS7SDP1</accession>
<dbReference type="Pfam" id="PF05977">
    <property type="entry name" value="MFS_3"/>
    <property type="match status" value="1"/>
</dbReference>
<dbReference type="InterPro" id="IPR036259">
    <property type="entry name" value="MFS_trans_sf"/>
</dbReference>
<dbReference type="InterPro" id="IPR010290">
    <property type="entry name" value="TM_effector"/>
</dbReference>
<feature type="transmembrane region" description="Helical" evidence="8">
    <location>
        <begin position="160"/>
        <end position="176"/>
    </location>
</feature>
<dbReference type="SUPFAM" id="SSF103473">
    <property type="entry name" value="MFS general substrate transporter"/>
    <property type="match status" value="1"/>
</dbReference>
<dbReference type="InterPro" id="IPR020846">
    <property type="entry name" value="MFS_dom"/>
</dbReference>
<feature type="transmembrane region" description="Helical" evidence="8">
    <location>
        <begin position="134"/>
        <end position="154"/>
    </location>
</feature>
<feature type="transmembrane region" description="Helical" evidence="8">
    <location>
        <begin position="313"/>
        <end position="332"/>
    </location>
</feature>
<dbReference type="CDD" id="cd06173">
    <property type="entry name" value="MFS_MefA_like"/>
    <property type="match status" value="1"/>
</dbReference>
<feature type="compositionally biased region" description="Basic residues" evidence="7">
    <location>
        <begin position="614"/>
        <end position="625"/>
    </location>
</feature>